<feature type="domain" description="PDZ" evidence="3">
    <location>
        <begin position="756"/>
        <end position="812"/>
    </location>
</feature>
<dbReference type="PANTHER" id="PTHR13037">
    <property type="entry name" value="FORMIN"/>
    <property type="match status" value="1"/>
</dbReference>
<keyword evidence="1" id="KW-0945">Host-virus interaction</keyword>
<feature type="region of interest" description="Disordered" evidence="2">
    <location>
        <begin position="353"/>
        <end position="445"/>
    </location>
</feature>
<name>A0A6G0X2R9_9STRA</name>
<sequence length="832" mass="89905">MSTMSAGGRDSTASLNVFEEPSAENHYGLAWVLLKDELWWPAMICKTAPQELSSNALSFYVFGKRTFIERDTKTMVRGWKGQHHSRNAHAQPTLAFAEDSVLNDFVDAVQEAEEFLRAQVNMDNDITASTEADAGNLSIEPSKSSVTIRRQLKALQASIRQSWEACSSGNLEALSFRDIVTHLQGALSSLYSLASFLSHYPLSHDTNTTFAALHRAAVVCICALYMCSEWETSEKTSTDLSLVKECIQAALWALDGVLVPQVEEQVAARLVDLAQIEPNDASKSIHTAWLKILFVVLHVSSVPLTWRRSLAILRETKEPAALVLAQRLARFESFKTLYDGAVGCYSTSWTLKSPVGSAPKRPADSNAQEPEPKRTKVVDSTAQVSAQRKHQQTRPQTPPPPPPTTPPPPPPTTAPPPQPPSQQSAPQPFDVPLSAQDPIPQTNASTARRKYIRMWKIVKERAPMDDSSLLLATNKIPSPGTGNTSEQASDVRQFGRLKKEGPPSTPAPAVPPPPPPDTECEVIDLSIEDTPTETETTPPRETTAQTNISKNPAANTQATAPTKQPLPSPQINHAQEPPSVLPMQPPSKAPVASSAMTKPTTATASVIPPALAKPSVAPRVAPPVPKPTARGQVMFGGEIINLSQQGRDVVSSAYNLHAKASSFLPAKEATPTPAANASSEKTTAPATPVSSSSEKTSAPAIPVSSAQSNAVTIKTSNSPNTVKEETSSRLLEQEQANHSFLRPRKTLTRDFEVIFNEGPLGLRLVQTQDGRIAVTEVMKNSQARDKGLVRAGDFVVSLTLVSTGVKVTNLSQIRNFAASNFRPLLGIFRREC</sequence>
<feature type="region of interest" description="Disordered" evidence="2">
    <location>
        <begin position="461"/>
        <end position="629"/>
    </location>
</feature>
<evidence type="ECO:0000256" key="1">
    <source>
        <dbReference type="ARBA" id="ARBA00022581"/>
    </source>
</evidence>
<dbReference type="PANTHER" id="PTHR13037:SF24">
    <property type="entry name" value="POLYCOMB PROTEIN PCL-RELATED"/>
    <property type="match status" value="1"/>
</dbReference>
<feature type="compositionally biased region" description="Polar residues" evidence="2">
    <location>
        <begin position="673"/>
        <end position="689"/>
    </location>
</feature>
<dbReference type="SUPFAM" id="SSF50156">
    <property type="entry name" value="PDZ domain-like"/>
    <property type="match status" value="1"/>
</dbReference>
<evidence type="ECO:0000259" key="3">
    <source>
        <dbReference type="PROSITE" id="PS50106"/>
    </source>
</evidence>
<protein>
    <recommendedName>
        <fullName evidence="3">PDZ domain-containing protein</fullName>
    </recommendedName>
</protein>
<reference evidence="4 5" key="1">
    <citation type="submission" date="2019-07" db="EMBL/GenBank/DDBJ databases">
        <title>Genomics analysis of Aphanomyces spp. identifies a new class of oomycete effector associated with host adaptation.</title>
        <authorList>
            <person name="Gaulin E."/>
        </authorList>
    </citation>
    <scope>NUCLEOTIDE SEQUENCE [LARGE SCALE GENOMIC DNA]</scope>
    <source>
        <strain evidence="4 5">ATCC 201684</strain>
    </source>
</reference>
<keyword evidence="5" id="KW-1185">Reference proteome</keyword>
<proteinExistence type="predicted"/>
<dbReference type="InterPro" id="IPR036034">
    <property type="entry name" value="PDZ_sf"/>
</dbReference>
<feature type="compositionally biased region" description="Pro residues" evidence="2">
    <location>
        <begin position="503"/>
        <end position="517"/>
    </location>
</feature>
<feature type="compositionally biased region" description="Acidic residues" evidence="2">
    <location>
        <begin position="518"/>
        <end position="532"/>
    </location>
</feature>
<dbReference type="PROSITE" id="PS50106">
    <property type="entry name" value="PDZ"/>
    <property type="match status" value="1"/>
</dbReference>
<dbReference type="EMBL" id="VJMJ01000118">
    <property type="protein sequence ID" value="KAF0734095.1"/>
    <property type="molecule type" value="Genomic_DNA"/>
</dbReference>
<comment type="caution">
    <text evidence="4">The sequence shown here is derived from an EMBL/GenBank/DDBJ whole genome shotgun (WGS) entry which is preliminary data.</text>
</comment>
<feature type="compositionally biased region" description="Polar residues" evidence="2">
    <location>
        <begin position="480"/>
        <end position="490"/>
    </location>
</feature>
<feature type="region of interest" description="Disordered" evidence="2">
    <location>
        <begin position="667"/>
        <end position="710"/>
    </location>
</feature>
<evidence type="ECO:0000256" key="2">
    <source>
        <dbReference type="SAM" id="MobiDB-lite"/>
    </source>
</evidence>
<dbReference type="AlphaFoldDB" id="A0A6G0X2R9"/>
<evidence type="ECO:0000313" key="4">
    <source>
        <dbReference type="EMBL" id="KAF0734095.1"/>
    </source>
</evidence>
<evidence type="ECO:0000313" key="5">
    <source>
        <dbReference type="Proteomes" id="UP000481153"/>
    </source>
</evidence>
<accession>A0A6G0X2R9</accession>
<organism evidence="4 5">
    <name type="scientific">Aphanomyces euteiches</name>
    <dbReference type="NCBI Taxonomy" id="100861"/>
    <lineage>
        <taxon>Eukaryota</taxon>
        <taxon>Sar</taxon>
        <taxon>Stramenopiles</taxon>
        <taxon>Oomycota</taxon>
        <taxon>Saprolegniomycetes</taxon>
        <taxon>Saprolegniales</taxon>
        <taxon>Verrucalvaceae</taxon>
        <taxon>Aphanomyces</taxon>
    </lineage>
</organism>
<feature type="compositionally biased region" description="Pro residues" evidence="2">
    <location>
        <begin position="396"/>
        <end position="420"/>
    </location>
</feature>
<dbReference type="VEuPathDB" id="FungiDB:AeMF1_014830"/>
<feature type="compositionally biased region" description="Pro residues" evidence="2">
    <location>
        <begin position="579"/>
        <end position="588"/>
    </location>
</feature>
<dbReference type="Proteomes" id="UP000481153">
    <property type="component" value="Unassembled WGS sequence"/>
</dbReference>
<feature type="compositionally biased region" description="Low complexity" evidence="2">
    <location>
        <begin position="533"/>
        <end position="543"/>
    </location>
</feature>
<feature type="compositionally biased region" description="Low complexity" evidence="2">
    <location>
        <begin position="550"/>
        <end position="565"/>
    </location>
</feature>
<feature type="compositionally biased region" description="Polar residues" evidence="2">
    <location>
        <begin position="594"/>
        <end position="604"/>
    </location>
</feature>
<dbReference type="InterPro" id="IPR001478">
    <property type="entry name" value="PDZ"/>
</dbReference>
<gene>
    <name evidence="4" type="ORF">Ae201684_009264</name>
</gene>